<feature type="non-terminal residue" evidence="1">
    <location>
        <position position="1"/>
    </location>
</feature>
<dbReference type="SUPFAM" id="SSF48452">
    <property type="entry name" value="TPR-like"/>
    <property type="match status" value="1"/>
</dbReference>
<sequence>KDIFYDMCLVEPEQAKSGIDLISERLKGLEDSIQEGDRILQRRLSILLASAYTLTDDYQKAGEIARKALTYAPDSFNEFDFKELGRFLADAEQYDEAIALYEKMADYYTKSWGSRFEPYYRLGLCYYNKGEKVKAKETWEKITEVPKWRTANPWYFQRQQDIFLKHQMVDEAKSIVEKWLKKYSEDKELSSTVFLQAGRVAEIKEEIMSALDYYLKTKHKVVSESRTSDWIDEYILRLFQSRADIPTQGVGMEAFVEKIDKTIKEIESSAGSEEIKQSQQTALFVLMARLYHFQG</sequence>
<dbReference type="AlphaFoldDB" id="X1MNQ3"/>
<feature type="non-terminal residue" evidence="1">
    <location>
        <position position="295"/>
    </location>
</feature>
<dbReference type="Pfam" id="PF13181">
    <property type="entry name" value="TPR_8"/>
    <property type="match status" value="1"/>
</dbReference>
<accession>X1MNQ3</accession>
<gene>
    <name evidence="1" type="ORF">S06H3_09485</name>
</gene>
<proteinExistence type="predicted"/>
<organism evidence="1">
    <name type="scientific">marine sediment metagenome</name>
    <dbReference type="NCBI Taxonomy" id="412755"/>
    <lineage>
        <taxon>unclassified sequences</taxon>
        <taxon>metagenomes</taxon>
        <taxon>ecological metagenomes</taxon>
    </lineage>
</organism>
<dbReference type="Pfam" id="PF13174">
    <property type="entry name" value="TPR_6"/>
    <property type="match status" value="1"/>
</dbReference>
<dbReference type="InterPro" id="IPR011990">
    <property type="entry name" value="TPR-like_helical_dom_sf"/>
</dbReference>
<dbReference type="InterPro" id="IPR019734">
    <property type="entry name" value="TPR_rpt"/>
</dbReference>
<protein>
    <submittedName>
        <fullName evidence="1">Uncharacterized protein</fullName>
    </submittedName>
</protein>
<comment type="caution">
    <text evidence="1">The sequence shown here is derived from an EMBL/GenBank/DDBJ whole genome shotgun (WGS) entry which is preliminary data.</text>
</comment>
<evidence type="ECO:0000313" key="1">
    <source>
        <dbReference type="EMBL" id="GAI16320.1"/>
    </source>
</evidence>
<dbReference type="Gene3D" id="1.25.40.10">
    <property type="entry name" value="Tetratricopeptide repeat domain"/>
    <property type="match status" value="1"/>
</dbReference>
<name>X1MNQ3_9ZZZZ</name>
<reference evidence="1" key="1">
    <citation type="journal article" date="2014" name="Front. Microbiol.">
        <title>High frequency of phylogenetically diverse reductive dehalogenase-homologous genes in deep subseafloor sedimentary metagenomes.</title>
        <authorList>
            <person name="Kawai M."/>
            <person name="Futagami T."/>
            <person name="Toyoda A."/>
            <person name="Takaki Y."/>
            <person name="Nishi S."/>
            <person name="Hori S."/>
            <person name="Arai W."/>
            <person name="Tsubouchi T."/>
            <person name="Morono Y."/>
            <person name="Uchiyama I."/>
            <person name="Ito T."/>
            <person name="Fujiyama A."/>
            <person name="Inagaki F."/>
            <person name="Takami H."/>
        </authorList>
    </citation>
    <scope>NUCLEOTIDE SEQUENCE</scope>
    <source>
        <strain evidence="1">Expedition CK06-06</strain>
    </source>
</reference>
<dbReference type="EMBL" id="BARV01004194">
    <property type="protein sequence ID" value="GAI16320.1"/>
    <property type="molecule type" value="Genomic_DNA"/>
</dbReference>